<sequence length="107" mass="11715">MSTAPGQMKSTEEGDFISMFYAGPRKILRGSFSQPVPQLSAEVAHLEYDAFDDLSGSCDLVESAWIGPTEVNLPFKNSEDGIVTIKGTLMSPLDRRYSVSGHGEWLD</sequence>
<dbReference type="Proteomes" id="UP000325780">
    <property type="component" value="Unassembled WGS sequence"/>
</dbReference>
<dbReference type="EMBL" id="ML742032">
    <property type="protein sequence ID" value="KAE8154069.1"/>
    <property type="molecule type" value="Genomic_DNA"/>
</dbReference>
<protein>
    <submittedName>
        <fullName evidence="1">Uncharacterized protein</fullName>
    </submittedName>
</protein>
<accession>A0A5N6U6L2</accession>
<reference evidence="1 2" key="1">
    <citation type="submission" date="2019-04" db="EMBL/GenBank/DDBJ databases">
        <title>Friends and foes A comparative genomics study of 23 Aspergillus species from section Flavi.</title>
        <authorList>
            <consortium name="DOE Joint Genome Institute"/>
            <person name="Kjaerbolling I."/>
            <person name="Vesth T."/>
            <person name="Frisvad J.C."/>
            <person name="Nybo J.L."/>
            <person name="Theobald S."/>
            <person name="Kildgaard S."/>
            <person name="Isbrandt T."/>
            <person name="Kuo A."/>
            <person name="Sato A."/>
            <person name="Lyhne E.K."/>
            <person name="Kogle M.E."/>
            <person name="Wiebenga A."/>
            <person name="Kun R.S."/>
            <person name="Lubbers R.J."/>
            <person name="Makela M.R."/>
            <person name="Barry K."/>
            <person name="Chovatia M."/>
            <person name="Clum A."/>
            <person name="Daum C."/>
            <person name="Haridas S."/>
            <person name="He G."/>
            <person name="LaButti K."/>
            <person name="Lipzen A."/>
            <person name="Mondo S."/>
            <person name="Riley R."/>
            <person name="Salamov A."/>
            <person name="Simmons B.A."/>
            <person name="Magnuson J.K."/>
            <person name="Henrissat B."/>
            <person name="Mortensen U.H."/>
            <person name="Larsen T.O."/>
            <person name="Devries R.P."/>
            <person name="Grigoriev I.V."/>
            <person name="Machida M."/>
            <person name="Baker S.E."/>
            <person name="Andersen M.R."/>
        </authorList>
    </citation>
    <scope>NUCLEOTIDE SEQUENCE [LARGE SCALE GENOMIC DNA]</scope>
    <source>
        <strain evidence="1 2">IBT 18842</strain>
    </source>
</reference>
<evidence type="ECO:0000313" key="1">
    <source>
        <dbReference type="EMBL" id="KAE8154069.1"/>
    </source>
</evidence>
<organism evidence="1 2">
    <name type="scientific">Aspergillus avenaceus</name>
    <dbReference type="NCBI Taxonomy" id="36643"/>
    <lineage>
        <taxon>Eukaryota</taxon>
        <taxon>Fungi</taxon>
        <taxon>Dikarya</taxon>
        <taxon>Ascomycota</taxon>
        <taxon>Pezizomycotina</taxon>
        <taxon>Eurotiomycetes</taxon>
        <taxon>Eurotiomycetidae</taxon>
        <taxon>Eurotiales</taxon>
        <taxon>Aspergillaceae</taxon>
        <taxon>Aspergillus</taxon>
        <taxon>Aspergillus subgen. Circumdati</taxon>
    </lineage>
</organism>
<name>A0A5N6U6L2_ASPAV</name>
<keyword evidence="2" id="KW-1185">Reference proteome</keyword>
<proteinExistence type="predicted"/>
<gene>
    <name evidence="1" type="ORF">BDV25DRAFT_136214</name>
</gene>
<dbReference type="AlphaFoldDB" id="A0A5N6U6L2"/>
<evidence type="ECO:0000313" key="2">
    <source>
        <dbReference type="Proteomes" id="UP000325780"/>
    </source>
</evidence>